<dbReference type="SUPFAM" id="SSF50182">
    <property type="entry name" value="Sm-like ribonucleoproteins"/>
    <property type="match status" value="1"/>
</dbReference>
<evidence type="ECO:0000256" key="4">
    <source>
        <dbReference type="ARBA" id="ARBA00022692"/>
    </source>
</evidence>
<dbReference type="InterPro" id="IPR052702">
    <property type="entry name" value="MscS-like_channel"/>
</dbReference>
<evidence type="ECO:0000256" key="2">
    <source>
        <dbReference type="ARBA" id="ARBA00008017"/>
    </source>
</evidence>
<dbReference type="SUPFAM" id="SSF82689">
    <property type="entry name" value="Mechanosensitive channel protein MscS (YggB), C-terminal domain"/>
    <property type="match status" value="1"/>
</dbReference>
<dbReference type="InterPro" id="IPR010920">
    <property type="entry name" value="LSM_dom_sf"/>
</dbReference>
<feature type="transmembrane region" description="Helical" evidence="7">
    <location>
        <begin position="322"/>
        <end position="340"/>
    </location>
</feature>
<dbReference type="InterPro" id="IPR011066">
    <property type="entry name" value="MscS_channel_C_sf"/>
</dbReference>
<dbReference type="InterPro" id="IPR006685">
    <property type="entry name" value="MscS_channel_2nd"/>
</dbReference>
<evidence type="ECO:0000259" key="10">
    <source>
        <dbReference type="Pfam" id="PF21082"/>
    </source>
</evidence>
<dbReference type="Pfam" id="PF21082">
    <property type="entry name" value="MS_channel_3rd"/>
    <property type="match status" value="1"/>
</dbReference>
<dbReference type="Gene3D" id="2.30.30.60">
    <property type="match status" value="1"/>
</dbReference>
<feature type="transmembrane region" description="Helical" evidence="7">
    <location>
        <begin position="401"/>
        <end position="419"/>
    </location>
</feature>
<dbReference type="RefSeq" id="WP_341840720.1">
    <property type="nucleotide sequence ID" value="NZ_CP149792.1"/>
</dbReference>
<keyword evidence="4 7" id="KW-0812">Transmembrane</keyword>
<organism evidence="11 12">
    <name type="scientific">Chitinophaga caseinilytica</name>
    <dbReference type="NCBI Taxonomy" id="2267521"/>
    <lineage>
        <taxon>Bacteria</taxon>
        <taxon>Pseudomonadati</taxon>
        <taxon>Bacteroidota</taxon>
        <taxon>Chitinophagia</taxon>
        <taxon>Chitinophagales</taxon>
        <taxon>Chitinophagaceae</taxon>
        <taxon>Chitinophaga</taxon>
    </lineage>
</organism>
<protein>
    <submittedName>
        <fullName evidence="11">Mechanosensitive ion channel domain-containing protein</fullName>
    </submittedName>
</protein>
<feature type="signal peptide" evidence="8">
    <location>
        <begin position="1"/>
        <end position="27"/>
    </location>
</feature>
<feature type="transmembrane region" description="Helical" evidence="7">
    <location>
        <begin position="346"/>
        <end position="368"/>
    </location>
</feature>
<evidence type="ECO:0000256" key="6">
    <source>
        <dbReference type="ARBA" id="ARBA00023136"/>
    </source>
</evidence>
<dbReference type="Gene3D" id="3.30.70.100">
    <property type="match status" value="1"/>
</dbReference>
<reference evidence="11 12" key="1">
    <citation type="submission" date="2024-03" db="EMBL/GenBank/DDBJ databases">
        <title>Chitinophaga caseinilytica sp. nov., a casein hydrolysing bacterium isolated from forest soil.</title>
        <authorList>
            <person name="Lee D.S."/>
            <person name="Han D.M."/>
            <person name="Baek J.H."/>
            <person name="Choi D.G."/>
            <person name="Jeon J.H."/>
            <person name="Jeon C.O."/>
        </authorList>
    </citation>
    <scope>NUCLEOTIDE SEQUENCE [LARGE SCALE GENOMIC DNA]</scope>
    <source>
        <strain evidence="11 12">KACC 19118</strain>
    </source>
</reference>
<evidence type="ECO:0000313" key="11">
    <source>
        <dbReference type="EMBL" id="WZN45979.1"/>
    </source>
</evidence>
<comment type="similarity">
    <text evidence="2">Belongs to the MscS (TC 1.A.23) family.</text>
</comment>
<dbReference type="InterPro" id="IPR023408">
    <property type="entry name" value="MscS_beta-dom_sf"/>
</dbReference>
<evidence type="ECO:0000256" key="7">
    <source>
        <dbReference type="SAM" id="Phobius"/>
    </source>
</evidence>
<dbReference type="PANTHER" id="PTHR30347">
    <property type="entry name" value="POTASSIUM CHANNEL RELATED"/>
    <property type="match status" value="1"/>
</dbReference>
<evidence type="ECO:0000256" key="8">
    <source>
        <dbReference type="SAM" id="SignalP"/>
    </source>
</evidence>
<feature type="transmembrane region" description="Helical" evidence="7">
    <location>
        <begin position="285"/>
        <end position="302"/>
    </location>
</feature>
<dbReference type="InterPro" id="IPR011014">
    <property type="entry name" value="MscS_channel_TM-2"/>
</dbReference>
<dbReference type="Pfam" id="PF00924">
    <property type="entry name" value="MS_channel_2nd"/>
    <property type="match status" value="1"/>
</dbReference>
<feature type="transmembrane region" description="Helical" evidence="7">
    <location>
        <begin position="514"/>
        <end position="534"/>
    </location>
</feature>
<name>A0ABZ2Z637_9BACT</name>
<proteinExistence type="inferred from homology"/>
<feature type="transmembrane region" description="Helical" evidence="7">
    <location>
        <begin position="431"/>
        <end position="450"/>
    </location>
</feature>
<comment type="subcellular location">
    <subcellularLocation>
        <location evidence="1">Cell membrane</location>
        <topology evidence="1">Multi-pass membrane protein</topology>
    </subcellularLocation>
</comment>
<feature type="transmembrane region" description="Helical" evidence="7">
    <location>
        <begin position="375"/>
        <end position="395"/>
    </location>
</feature>
<evidence type="ECO:0000259" key="9">
    <source>
        <dbReference type="Pfam" id="PF00924"/>
    </source>
</evidence>
<keyword evidence="3" id="KW-1003">Cell membrane</keyword>
<feature type="transmembrane region" description="Helical" evidence="7">
    <location>
        <begin position="603"/>
        <end position="625"/>
    </location>
</feature>
<dbReference type="Gene3D" id="1.10.287.1260">
    <property type="match status" value="1"/>
</dbReference>
<dbReference type="Proteomes" id="UP001449657">
    <property type="component" value="Chromosome"/>
</dbReference>
<feature type="chain" id="PRO_5047000244" evidence="8">
    <location>
        <begin position="28"/>
        <end position="829"/>
    </location>
</feature>
<keyword evidence="8" id="KW-0732">Signal</keyword>
<dbReference type="InterPro" id="IPR049278">
    <property type="entry name" value="MS_channel_C"/>
</dbReference>
<dbReference type="EMBL" id="CP150096">
    <property type="protein sequence ID" value="WZN45979.1"/>
    <property type="molecule type" value="Genomic_DNA"/>
</dbReference>
<keyword evidence="12" id="KW-1185">Reference proteome</keyword>
<feature type="transmembrane region" description="Helical" evidence="7">
    <location>
        <begin position="456"/>
        <end position="478"/>
    </location>
</feature>
<dbReference type="PANTHER" id="PTHR30347:SF1">
    <property type="entry name" value="MECHANOSENSITIVE CHANNEL MSCK"/>
    <property type="match status" value="1"/>
</dbReference>
<feature type="transmembrane region" description="Helical" evidence="7">
    <location>
        <begin position="554"/>
        <end position="582"/>
    </location>
</feature>
<evidence type="ECO:0000256" key="5">
    <source>
        <dbReference type="ARBA" id="ARBA00022989"/>
    </source>
</evidence>
<feature type="domain" description="Mechanosensitive ion channel MscS C-terminal" evidence="10">
    <location>
        <begin position="721"/>
        <end position="802"/>
    </location>
</feature>
<gene>
    <name evidence="11" type="ORF">WJU22_24065</name>
</gene>
<feature type="transmembrane region" description="Helical" evidence="7">
    <location>
        <begin position="631"/>
        <end position="658"/>
    </location>
</feature>
<evidence type="ECO:0000256" key="3">
    <source>
        <dbReference type="ARBA" id="ARBA00022475"/>
    </source>
</evidence>
<keyword evidence="5 7" id="KW-1133">Transmembrane helix</keyword>
<evidence type="ECO:0000313" key="12">
    <source>
        <dbReference type="Proteomes" id="UP001449657"/>
    </source>
</evidence>
<keyword evidence="6 7" id="KW-0472">Membrane</keyword>
<accession>A0ABZ2Z637</accession>
<dbReference type="SUPFAM" id="SSF82861">
    <property type="entry name" value="Mechanosensitive channel protein MscS (YggB), transmembrane region"/>
    <property type="match status" value="1"/>
</dbReference>
<feature type="domain" description="Mechanosensitive ion channel MscS" evidence="9">
    <location>
        <begin position="646"/>
        <end position="711"/>
    </location>
</feature>
<sequence length="829" mass="94089">MKMLFSSYFRCFLICALCCVASSSVRGQHPDSVMRHVSDSVAQTLRRMLEAAPAEYAAKYRQHDSANMQDALLDELLRTIRHTRDFLKASLDTNAIKKELSAIRQRFEIASDGVFKNTGALQTERNLTTSYKLIRELLERANARKAQVDAYRKKLVGFRHNFDSIASNPQLYTIPVDTAEFLPVVRKLYVAAREVSPIDSILAGSLHNVQHIKDQLDLTVYELQSGLEQIERYERDLSEQTFRQEVSGLNVPPLHARPMNEILHQAFEKNRLILWFYFRNNPGKLAILAVLTLFCTIFLRTLRRKVATNGLLRKDFDGQLVLRYPVLSAVMIVVCIFQFIFPDPPWVFICLLWVIASTCLTIIFRRFITAYWMRFWWMIWLLFLLACADNFVLQASRPERWCMIILAAGGILVGSWYLARGRRAELREQWIVYFIWFVVIVEALSIIANLTGRFNLAKGLMVSGFISVVIAIMFLWTVRLINEALTLASDIYQTPERQLFFVNFAAVGRKAPRFFYVFLVIGWFYLFARTFYVFNLVTQPLEDFLFDQRTVGAYTFSFFSVLAFFAILILASIISKIVSFFASDKAGHPADAGSPAGLGSWLLVVRIFIFVLGLLLAFAVAGIPIDRATFVLGALGVGIGFGLQSLVNNLVSGVILAFEKPLNVGDLVEVKGKAGTVKSIGFRSSLLQTLEGSHLVIPNGELLNDQLVNWNIQKLMRRNTLMVGVAYDSDLELVESILKKAMKSNDNILAFPEPVVWASEFGDSAIEIQLYFWTGNLRAGMVAKSELIFAIHKAFREQGIVIPFPQRDLHIRREPEVEKDKEDGDDASD</sequence>
<evidence type="ECO:0000256" key="1">
    <source>
        <dbReference type="ARBA" id="ARBA00004651"/>
    </source>
</evidence>